<feature type="transmembrane region" description="Helical" evidence="1">
    <location>
        <begin position="50"/>
        <end position="70"/>
    </location>
</feature>
<evidence type="ECO:0000313" key="3">
    <source>
        <dbReference type="Proteomes" id="UP001157946"/>
    </source>
</evidence>
<dbReference type="Pfam" id="PF04306">
    <property type="entry name" value="DUF456"/>
    <property type="match status" value="1"/>
</dbReference>
<dbReference type="Proteomes" id="UP001157946">
    <property type="component" value="Unassembled WGS sequence"/>
</dbReference>
<keyword evidence="1" id="KW-1133">Transmembrane helix</keyword>
<name>A0AA45WRZ1_9BACL</name>
<reference evidence="2" key="1">
    <citation type="submission" date="2017-05" db="EMBL/GenBank/DDBJ databases">
        <authorList>
            <person name="Varghese N."/>
            <person name="Submissions S."/>
        </authorList>
    </citation>
    <scope>NUCLEOTIDE SEQUENCE</scope>
    <source>
        <strain evidence="2">DSM 45262</strain>
    </source>
</reference>
<dbReference type="RefSeq" id="WP_102992592.1">
    <property type="nucleotide sequence ID" value="NZ_FXTU01000010.1"/>
</dbReference>
<organism evidence="2 3">
    <name type="scientific">Laceyella tengchongensis</name>
    <dbReference type="NCBI Taxonomy" id="574699"/>
    <lineage>
        <taxon>Bacteria</taxon>
        <taxon>Bacillati</taxon>
        <taxon>Bacillota</taxon>
        <taxon>Bacilli</taxon>
        <taxon>Bacillales</taxon>
        <taxon>Thermoactinomycetaceae</taxon>
        <taxon>Laceyella</taxon>
    </lineage>
</organism>
<evidence type="ECO:0000313" key="2">
    <source>
        <dbReference type="EMBL" id="SMP34051.1"/>
    </source>
</evidence>
<dbReference type="AlphaFoldDB" id="A0AA45WRZ1"/>
<dbReference type="PANTHER" id="PTHR39165:SF1">
    <property type="entry name" value="DUF456 DOMAIN-CONTAINING PROTEIN"/>
    <property type="match status" value="1"/>
</dbReference>
<sequence>MELLLWVLVFFLIILGFVGLIVPVLPDVPLLVAGFAVYHFLIDGGEQLGTGFWITTLLLAVLLMLVDYISSSVAVKKYGGSTLAVVAAVLGVLTFPFIIGPIGIIVGPFVLVFLMELVIKRNATEAFKVAYGTLVGFLGGIFVKFLVMLGLVIWFSFLVIF</sequence>
<feature type="transmembrane region" description="Helical" evidence="1">
    <location>
        <begin position="135"/>
        <end position="160"/>
    </location>
</feature>
<comment type="caution">
    <text evidence="2">The sequence shown here is derived from an EMBL/GenBank/DDBJ whole genome shotgun (WGS) entry which is preliminary data.</text>
</comment>
<gene>
    <name evidence="2" type="ORF">SAMN06265361_11059</name>
</gene>
<evidence type="ECO:0008006" key="4">
    <source>
        <dbReference type="Google" id="ProtNLM"/>
    </source>
</evidence>
<keyword evidence="1" id="KW-0472">Membrane</keyword>
<keyword evidence="1" id="KW-0812">Transmembrane</keyword>
<feature type="transmembrane region" description="Helical" evidence="1">
    <location>
        <begin position="82"/>
        <end position="115"/>
    </location>
</feature>
<evidence type="ECO:0000256" key="1">
    <source>
        <dbReference type="SAM" id="Phobius"/>
    </source>
</evidence>
<keyword evidence="3" id="KW-1185">Reference proteome</keyword>
<protein>
    <recommendedName>
        <fullName evidence="4">DUF456 domain-containing protein</fullName>
    </recommendedName>
</protein>
<dbReference type="InterPro" id="IPR007403">
    <property type="entry name" value="DUF456"/>
</dbReference>
<dbReference type="EMBL" id="FXTU01000010">
    <property type="protein sequence ID" value="SMP34051.1"/>
    <property type="molecule type" value="Genomic_DNA"/>
</dbReference>
<dbReference type="PANTHER" id="PTHR39165">
    <property type="entry name" value="IG HYPOTHETICAL 17883"/>
    <property type="match status" value="1"/>
</dbReference>
<proteinExistence type="predicted"/>
<accession>A0AA45WRZ1</accession>